<evidence type="ECO:0000256" key="1">
    <source>
        <dbReference type="ARBA" id="ARBA00004604"/>
    </source>
</evidence>
<dbReference type="GO" id="GO:0005730">
    <property type="term" value="C:nucleolus"/>
    <property type="evidence" value="ECO:0007669"/>
    <property type="project" value="UniProtKB-SubCell"/>
</dbReference>
<dbReference type="PANTHER" id="PTHR19848:SF0">
    <property type="entry name" value="NOTCHLESS PROTEIN HOMOLOG 1"/>
    <property type="match status" value="1"/>
</dbReference>
<feature type="repeat" description="WD" evidence="5">
    <location>
        <begin position="229"/>
        <end position="275"/>
    </location>
</feature>
<feature type="repeat" description="WD" evidence="5">
    <location>
        <begin position="276"/>
        <end position="309"/>
    </location>
</feature>
<evidence type="ECO:0000256" key="3">
    <source>
        <dbReference type="ARBA" id="ARBA00022737"/>
    </source>
</evidence>
<dbReference type="AlphaFoldDB" id="A0A836CH64"/>
<feature type="repeat" description="WD" evidence="5">
    <location>
        <begin position="401"/>
        <end position="442"/>
    </location>
</feature>
<dbReference type="FunFam" id="2.130.10.10:FF:000464">
    <property type="entry name" value="Ribosome assembly protein 4"/>
    <property type="match status" value="1"/>
</dbReference>
<keyword evidence="9" id="KW-1185">Reference proteome</keyword>
<feature type="repeat" description="WD" evidence="5">
    <location>
        <begin position="144"/>
        <end position="179"/>
    </location>
</feature>
<dbReference type="EMBL" id="JAFCMP010000196">
    <property type="protein sequence ID" value="KAG5183626.1"/>
    <property type="molecule type" value="Genomic_DNA"/>
</dbReference>
<proteinExistence type="predicted"/>
<dbReference type="Gene3D" id="2.130.10.10">
    <property type="entry name" value="YVTN repeat-like/Quinoprotein amine dehydrogenase"/>
    <property type="match status" value="1"/>
</dbReference>
<evidence type="ECO:0000256" key="4">
    <source>
        <dbReference type="ARBA" id="ARBA00023242"/>
    </source>
</evidence>
<dbReference type="PROSITE" id="PS50082">
    <property type="entry name" value="WD_REPEATS_2"/>
    <property type="match status" value="7"/>
</dbReference>
<dbReference type="InterPro" id="IPR019775">
    <property type="entry name" value="WD40_repeat_CS"/>
</dbReference>
<dbReference type="PANTHER" id="PTHR19848">
    <property type="entry name" value="WD40 REPEAT PROTEIN"/>
    <property type="match status" value="1"/>
</dbReference>
<dbReference type="PROSITE" id="PS00678">
    <property type="entry name" value="WD_REPEATS_1"/>
    <property type="match status" value="3"/>
</dbReference>
<dbReference type="OrthoDB" id="10267436at2759"/>
<keyword evidence="3" id="KW-0677">Repeat</keyword>
<dbReference type="Pfam" id="PF00400">
    <property type="entry name" value="WD40"/>
    <property type="match status" value="7"/>
</dbReference>
<gene>
    <name evidence="8" type="ORF">JKP88DRAFT_272111</name>
</gene>
<dbReference type="PRINTS" id="PR00320">
    <property type="entry name" value="GPROTEINBRPT"/>
</dbReference>
<name>A0A836CH64_9STRA</name>
<dbReference type="Proteomes" id="UP000664859">
    <property type="component" value="Unassembled WGS sequence"/>
</dbReference>
<dbReference type="InterPro" id="IPR001680">
    <property type="entry name" value="WD40_rpt"/>
</dbReference>
<dbReference type="PROSITE" id="PS50294">
    <property type="entry name" value="WD_REPEATS_REGION"/>
    <property type="match status" value="7"/>
</dbReference>
<evidence type="ECO:0000313" key="9">
    <source>
        <dbReference type="Proteomes" id="UP000664859"/>
    </source>
</evidence>
<dbReference type="CDD" id="cd00200">
    <property type="entry name" value="WD40"/>
    <property type="match status" value="1"/>
</dbReference>
<dbReference type="InterPro" id="IPR036322">
    <property type="entry name" value="WD40_repeat_dom_sf"/>
</dbReference>
<accession>A0A836CH64</accession>
<feature type="region of interest" description="Disordered" evidence="6">
    <location>
        <begin position="1"/>
        <end position="49"/>
    </location>
</feature>
<evidence type="ECO:0000256" key="5">
    <source>
        <dbReference type="PROSITE-ProRule" id="PRU00221"/>
    </source>
</evidence>
<dbReference type="InterPro" id="IPR011045">
    <property type="entry name" value="N2O_reductase_N"/>
</dbReference>
<feature type="domain" description="NLE" evidence="7">
    <location>
        <begin position="52"/>
        <end position="108"/>
    </location>
</feature>
<protein>
    <submittedName>
        <fullName evidence="8">WD40-repeat-containing domain protein</fullName>
    </submittedName>
</protein>
<dbReference type="SUPFAM" id="SSF50974">
    <property type="entry name" value="Nitrous oxide reductase, N-terminal domain"/>
    <property type="match status" value="1"/>
</dbReference>
<sequence>MAEFAAGGDGAAAAGGRGAKKAKLNQAEPEVPDFGAESDGEEEDVSKGPSMIVQFTSMEGEGKGPQIDIPLGSTVEQMEQVVNKLLGNAEDMPYCFYIGDTEITDSLGGTVQELGTSTENVLTVLYQPLAIFRVRPVTRCTDTMPGHTEAVLHVSYSPDGSQLASGGGDMTVRFWDVNTCTPRFTCRGHKHHVLCTAWSPDGKRFASADRKGEIRLWDPATGQPIGSPLVSHKQWVTSLSWEPMHKNAACERLASSSKDGLVKVWNVRTGRCLVTLSGHADSVECVKWGGEGLLYSASRDRNIMVWSMDGEGRKFGILVRTLAGHGHRVNTLALSCEYVLRTGPFGHKPVTFATPEEAQAAALARYQEAKGTDPERLVSGSDDFTLFLWNPVEDKKPLARLTGHQQAVNHIAFSPDGRRFASASFDKKVKVWDGRTGKFLATLTGHVGAVYQVAWSADSRLLVSASKDSTVKLWEMISLKRAKATLPGHADEVYALDWSPNGQQLASGSKDRTIKIWKN</sequence>
<feature type="repeat" description="WD" evidence="5">
    <location>
        <begin position="443"/>
        <end position="484"/>
    </location>
</feature>
<dbReference type="InterPro" id="IPR001632">
    <property type="entry name" value="WD40_G-protein_beta-like"/>
</dbReference>
<evidence type="ECO:0000313" key="8">
    <source>
        <dbReference type="EMBL" id="KAG5183626.1"/>
    </source>
</evidence>
<dbReference type="PRINTS" id="PR00319">
    <property type="entry name" value="GPROTEINB"/>
</dbReference>
<keyword evidence="4" id="KW-0539">Nucleus</keyword>
<reference evidence="8" key="1">
    <citation type="submission" date="2021-02" db="EMBL/GenBank/DDBJ databases">
        <title>First Annotated Genome of the Yellow-green Alga Tribonema minus.</title>
        <authorList>
            <person name="Mahan K.M."/>
        </authorList>
    </citation>
    <scope>NUCLEOTIDE SEQUENCE</scope>
    <source>
        <strain evidence="8">UTEX B ZZ1240</strain>
    </source>
</reference>
<feature type="repeat" description="WD" evidence="5">
    <location>
        <begin position="486"/>
        <end position="519"/>
    </location>
</feature>
<dbReference type="SUPFAM" id="SSF50978">
    <property type="entry name" value="WD40 repeat-like"/>
    <property type="match status" value="1"/>
</dbReference>
<dbReference type="InterPro" id="IPR015943">
    <property type="entry name" value="WD40/YVTN_repeat-like_dom_sf"/>
</dbReference>
<feature type="repeat" description="WD" evidence="5">
    <location>
        <begin position="186"/>
        <end position="227"/>
    </location>
</feature>
<keyword evidence="2 5" id="KW-0853">WD repeat</keyword>
<dbReference type="InterPro" id="IPR020472">
    <property type="entry name" value="WD40_PAC1"/>
</dbReference>
<feature type="compositionally biased region" description="Gly residues" evidence="6">
    <location>
        <begin position="7"/>
        <end position="17"/>
    </location>
</feature>
<evidence type="ECO:0000256" key="6">
    <source>
        <dbReference type="SAM" id="MobiDB-lite"/>
    </source>
</evidence>
<dbReference type="Pfam" id="PF08154">
    <property type="entry name" value="NLE"/>
    <property type="match status" value="1"/>
</dbReference>
<comment type="subcellular location">
    <subcellularLocation>
        <location evidence="1">Nucleus</location>
        <location evidence="1">Nucleolus</location>
    </subcellularLocation>
</comment>
<evidence type="ECO:0000256" key="2">
    <source>
        <dbReference type="ARBA" id="ARBA00022574"/>
    </source>
</evidence>
<comment type="caution">
    <text evidence="8">The sequence shown here is derived from an EMBL/GenBank/DDBJ whole genome shotgun (WGS) entry which is preliminary data.</text>
</comment>
<dbReference type="SMART" id="SM00320">
    <property type="entry name" value="WD40"/>
    <property type="match status" value="8"/>
</dbReference>
<organism evidence="8 9">
    <name type="scientific">Tribonema minus</name>
    <dbReference type="NCBI Taxonomy" id="303371"/>
    <lineage>
        <taxon>Eukaryota</taxon>
        <taxon>Sar</taxon>
        <taxon>Stramenopiles</taxon>
        <taxon>Ochrophyta</taxon>
        <taxon>PX clade</taxon>
        <taxon>Xanthophyceae</taxon>
        <taxon>Tribonematales</taxon>
        <taxon>Tribonemataceae</taxon>
        <taxon>Tribonema</taxon>
    </lineage>
</organism>
<evidence type="ECO:0000259" key="7">
    <source>
        <dbReference type="Pfam" id="PF08154"/>
    </source>
</evidence>
<dbReference type="InterPro" id="IPR012972">
    <property type="entry name" value="NLE"/>
</dbReference>
<dbReference type="GO" id="GO:0000027">
    <property type="term" value="P:ribosomal large subunit assembly"/>
    <property type="evidence" value="ECO:0007669"/>
    <property type="project" value="TreeGrafter"/>
</dbReference>